<dbReference type="GO" id="GO:0031145">
    <property type="term" value="P:anaphase-promoting complex-dependent catabolic process"/>
    <property type="evidence" value="ECO:0007669"/>
    <property type="project" value="TreeGrafter"/>
</dbReference>
<evidence type="ECO:0000256" key="9">
    <source>
        <dbReference type="ARBA" id="ARBA00022737"/>
    </source>
</evidence>
<dbReference type="InterPro" id="IPR048968">
    <property type="entry name" value="Apc5_N"/>
</dbReference>
<dbReference type="InterPro" id="IPR011990">
    <property type="entry name" value="TPR-like_helical_dom_sf"/>
</dbReference>
<feature type="domain" description="Anaphase-promoting complex subunit 5" evidence="18">
    <location>
        <begin position="492"/>
        <end position="520"/>
    </location>
</feature>
<evidence type="ECO:0000256" key="10">
    <source>
        <dbReference type="ARBA" id="ARBA00022776"/>
    </source>
</evidence>
<feature type="domain" description="Anaphase-promoting complex subunit 5" evidence="18">
    <location>
        <begin position="582"/>
        <end position="647"/>
    </location>
</feature>
<keyword evidence="9" id="KW-0677">Repeat</keyword>
<organism evidence="20 21">
    <name type="scientific">Potamilus streckersoni</name>
    <dbReference type="NCBI Taxonomy" id="2493646"/>
    <lineage>
        <taxon>Eukaryota</taxon>
        <taxon>Metazoa</taxon>
        <taxon>Spiralia</taxon>
        <taxon>Lophotrochozoa</taxon>
        <taxon>Mollusca</taxon>
        <taxon>Bivalvia</taxon>
        <taxon>Autobranchia</taxon>
        <taxon>Heteroconchia</taxon>
        <taxon>Palaeoheterodonta</taxon>
        <taxon>Unionida</taxon>
        <taxon>Unionoidea</taxon>
        <taxon>Unionidae</taxon>
        <taxon>Ambleminae</taxon>
        <taxon>Lampsilini</taxon>
        <taxon>Potamilus</taxon>
    </lineage>
</organism>
<reference evidence="20" key="1">
    <citation type="journal article" date="2021" name="Genome Biol. Evol.">
        <title>A High-Quality Reference Genome for a Parasitic Bivalve with Doubly Uniparental Inheritance (Bivalvia: Unionida).</title>
        <authorList>
            <person name="Smith C.H."/>
        </authorList>
    </citation>
    <scope>NUCLEOTIDE SEQUENCE</scope>
    <source>
        <strain evidence="20">CHS0354</strain>
    </source>
</reference>
<keyword evidence="21" id="KW-1185">Reference proteome</keyword>
<comment type="function">
    <text evidence="17">Component of the anaphase promoting complex/cyclosome (APC/C), a cell cycle-regulated E3 ubiquitin ligase that controls progression through mitosis and the G1 phase of the cell cycle. The APC/C complex acts by mediating ubiquitination and subsequent degradation of target proteins: it mainly mediates the formation of 'Lys-11'-linked polyubiquitin chains and, to a lower extent, the formation of 'Lys-48'- and 'Lys-63'-linked polyubiquitin chains. The APC/C complex catalyzes assembly of branched 'Lys-11'-/'Lys-48'-linked branched ubiquitin chains on target proteins.</text>
</comment>
<evidence type="ECO:0000256" key="6">
    <source>
        <dbReference type="ARBA" id="ARBA00022490"/>
    </source>
</evidence>
<evidence type="ECO:0000256" key="2">
    <source>
        <dbReference type="ARBA" id="ARBA00004186"/>
    </source>
</evidence>
<keyword evidence="6" id="KW-0963">Cytoplasm</keyword>
<dbReference type="GO" id="GO:0051301">
    <property type="term" value="P:cell division"/>
    <property type="evidence" value="ECO:0007669"/>
    <property type="project" value="UniProtKB-KW"/>
</dbReference>
<reference evidence="20" key="3">
    <citation type="submission" date="2023-05" db="EMBL/GenBank/DDBJ databases">
        <authorList>
            <person name="Smith C.H."/>
        </authorList>
    </citation>
    <scope>NUCLEOTIDE SEQUENCE</scope>
    <source>
        <strain evidence="20">CHS0354</strain>
        <tissue evidence="20">Mantle</tissue>
    </source>
</reference>
<sequence>MAADAQTDLFTFGLANKKPLKEQVTPYKLALLVLINEYSVMKKEENLSPDMFVLGERDLLVVKFTETEKRNFMITILQLLQSQDLTLRELSLRIQDMNIRPVLFEIFKDRLRDLYIVGIRMIQDFIQASSRLLSREELLESCITNFSVLGVFVRRMLLTFEKLTFSQIIKLHAKFVDYYIEGQKEQVPEESNIFTGSLTDTALSLSDVRFNKSGLARSFDASHHTDWKSSQNPSGFFSQKQAEYFIAQQGMLLQHNENEALSPQLLQERIMDILKARPDIAEAHFLSYLNSLRVKEYCTAVHNLYHYFDRNVNLMETNSTNKGREEDACRRYAALNLALLHYRFGHKKESKAALHEAIRLAQGTNDHVCLQHALSWLYRLEEYGSVKTANLMERAVAKSSELNLPNLTSLGVQSLAKHNAFAGAKPSSVFEYIMKSDILNCQHSQSGFMCMSYAQKSALWKIYGKRECHAMTSQLVLNLDTSESCVYHNGESVCIALCNIARLHADNGQYTLAFDMINNAKLQFPPHTQHAYLWMSCEQEILFDRTLLNRKWSITEQAIVNLKALNELEAELRHAILSKEKGDVTSALSQLNTLLEKLSKADTEVSPDFKCRVLITLAELYSQSGNPTVAINYILECITRSRQHHLQQMEAIASAHLAYAQLQMQLPEQALKLLDQHMLTILSHGSVYDKARVLYCSARCQVALGAKSTKADKKTALLAAVNILDRVVDMFRTVEAFMRVKDALYYQARLYNELNYTAERNKCAYQFKQLDQEYPTLSKACVNIL</sequence>
<evidence type="ECO:0000256" key="14">
    <source>
        <dbReference type="ARBA" id="ARBA00023242"/>
    </source>
</evidence>
<evidence type="ECO:0000256" key="13">
    <source>
        <dbReference type="ARBA" id="ARBA00023212"/>
    </source>
</evidence>
<evidence type="ECO:0000313" key="20">
    <source>
        <dbReference type="EMBL" id="KAK3592732.1"/>
    </source>
</evidence>
<evidence type="ECO:0000256" key="11">
    <source>
        <dbReference type="ARBA" id="ARBA00022786"/>
    </source>
</evidence>
<dbReference type="Gene3D" id="1.25.40.10">
    <property type="entry name" value="Tetratricopeptide repeat domain"/>
    <property type="match status" value="1"/>
</dbReference>
<comment type="caution">
    <text evidence="20">The sequence shown here is derived from an EMBL/GenBank/DDBJ whole genome shotgun (WGS) entry which is preliminary data.</text>
</comment>
<dbReference type="EMBL" id="JAEAOA010000526">
    <property type="protein sequence ID" value="KAK3592732.1"/>
    <property type="molecule type" value="Genomic_DNA"/>
</dbReference>
<comment type="subcellular location">
    <subcellularLocation>
        <location evidence="2">Cytoplasm</location>
        <location evidence="2">Cytoskeleton</location>
        <location evidence="2">Spindle</location>
    </subcellularLocation>
    <subcellularLocation>
        <location evidence="1">Nucleus</location>
    </subcellularLocation>
</comment>
<evidence type="ECO:0000256" key="7">
    <source>
        <dbReference type="ARBA" id="ARBA00022553"/>
    </source>
</evidence>
<dbReference type="Pfam" id="PF12862">
    <property type="entry name" value="ANAPC5"/>
    <property type="match status" value="3"/>
</dbReference>
<evidence type="ECO:0000256" key="8">
    <source>
        <dbReference type="ARBA" id="ARBA00022618"/>
    </source>
</evidence>
<evidence type="ECO:0000256" key="12">
    <source>
        <dbReference type="ARBA" id="ARBA00022803"/>
    </source>
</evidence>
<keyword evidence="10" id="KW-0498">Mitosis</keyword>
<name>A0AAE0SIQ3_9BIVA</name>
<evidence type="ECO:0000256" key="4">
    <source>
        <dbReference type="ARBA" id="ARBA00007450"/>
    </source>
</evidence>
<dbReference type="GO" id="GO:0005819">
    <property type="term" value="C:spindle"/>
    <property type="evidence" value="ECO:0007669"/>
    <property type="project" value="UniProtKB-SubCell"/>
</dbReference>
<keyword evidence="12" id="KW-0802">TPR repeat</keyword>
<keyword evidence="13" id="KW-0206">Cytoskeleton</keyword>
<dbReference type="AlphaFoldDB" id="A0AAE0SIQ3"/>
<evidence type="ECO:0000256" key="15">
    <source>
        <dbReference type="ARBA" id="ARBA00023306"/>
    </source>
</evidence>
<evidence type="ECO:0000256" key="1">
    <source>
        <dbReference type="ARBA" id="ARBA00004123"/>
    </source>
</evidence>
<evidence type="ECO:0000259" key="19">
    <source>
        <dbReference type="Pfam" id="PF21371"/>
    </source>
</evidence>
<dbReference type="GO" id="GO:0070979">
    <property type="term" value="P:protein K11-linked ubiquitination"/>
    <property type="evidence" value="ECO:0007669"/>
    <property type="project" value="TreeGrafter"/>
</dbReference>
<comment type="similarity">
    <text evidence="4">Belongs to the APC5 family.</text>
</comment>
<evidence type="ECO:0000256" key="17">
    <source>
        <dbReference type="ARBA" id="ARBA00045696"/>
    </source>
</evidence>
<dbReference type="InterPro" id="IPR019734">
    <property type="entry name" value="TPR_rpt"/>
</dbReference>
<keyword evidence="8" id="KW-0132">Cell division</keyword>
<feature type="domain" description="Anaphase-promoting complex subunit 5" evidence="18">
    <location>
        <begin position="284"/>
        <end position="382"/>
    </location>
</feature>
<protein>
    <recommendedName>
        <fullName evidence="5">Anaphase-promoting complex subunit 5</fullName>
    </recommendedName>
    <alternativeName>
        <fullName evidence="16">Cyclosome subunit 5</fullName>
    </alternativeName>
</protein>
<dbReference type="GO" id="GO:0005680">
    <property type="term" value="C:anaphase-promoting complex"/>
    <property type="evidence" value="ECO:0007669"/>
    <property type="project" value="InterPro"/>
</dbReference>
<keyword evidence="11" id="KW-0833">Ubl conjugation pathway</keyword>
<evidence type="ECO:0000313" key="21">
    <source>
        <dbReference type="Proteomes" id="UP001195483"/>
    </source>
</evidence>
<proteinExistence type="inferred from homology"/>
<evidence type="ECO:0000256" key="3">
    <source>
        <dbReference type="ARBA" id="ARBA00004906"/>
    </source>
</evidence>
<reference evidence="20" key="2">
    <citation type="journal article" date="2021" name="Genome Biol. Evol.">
        <title>Developing a high-quality reference genome for a parasitic bivalve with doubly uniparental inheritance (Bivalvia: Unionida).</title>
        <authorList>
            <person name="Smith C.H."/>
        </authorList>
    </citation>
    <scope>NUCLEOTIDE SEQUENCE</scope>
    <source>
        <strain evidence="20">CHS0354</strain>
        <tissue evidence="20">Mantle</tissue>
    </source>
</reference>
<keyword evidence="15" id="KW-0131">Cell cycle</keyword>
<dbReference type="Proteomes" id="UP001195483">
    <property type="component" value="Unassembled WGS sequence"/>
</dbReference>
<keyword evidence="14" id="KW-0539">Nucleus</keyword>
<dbReference type="InterPro" id="IPR026000">
    <property type="entry name" value="Apc5_dom"/>
</dbReference>
<dbReference type="Pfam" id="PF21371">
    <property type="entry name" value="Apc5_N"/>
    <property type="match status" value="1"/>
</dbReference>
<gene>
    <name evidence="20" type="ORF">CHS0354_007734</name>
</gene>
<accession>A0AAE0SIQ3</accession>
<dbReference type="SMART" id="SM00028">
    <property type="entry name" value="TPR"/>
    <property type="match status" value="4"/>
</dbReference>
<dbReference type="PANTHER" id="PTHR12830:SF9">
    <property type="entry name" value="ANAPHASE-PROMOTING COMPLEX SUBUNIT 5"/>
    <property type="match status" value="1"/>
</dbReference>
<dbReference type="PANTHER" id="PTHR12830">
    <property type="entry name" value="ANAPHASE-PROMOTING COMPLEX SUBUNIT 5"/>
    <property type="match status" value="1"/>
</dbReference>
<evidence type="ECO:0000256" key="16">
    <source>
        <dbReference type="ARBA" id="ARBA00031069"/>
    </source>
</evidence>
<dbReference type="InterPro" id="IPR037679">
    <property type="entry name" value="Apc5"/>
</dbReference>
<feature type="domain" description="Anaphase-promoting complex subunit 5 N-terminal" evidence="19">
    <location>
        <begin position="24"/>
        <end position="184"/>
    </location>
</feature>
<evidence type="ECO:0000259" key="18">
    <source>
        <dbReference type="Pfam" id="PF12862"/>
    </source>
</evidence>
<evidence type="ECO:0000256" key="5">
    <source>
        <dbReference type="ARBA" id="ARBA00016066"/>
    </source>
</evidence>
<dbReference type="CDD" id="cd16270">
    <property type="entry name" value="Apc5_N"/>
    <property type="match status" value="1"/>
</dbReference>
<keyword evidence="7" id="KW-0597">Phosphoprotein</keyword>
<dbReference type="SUPFAM" id="SSF48452">
    <property type="entry name" value="TPR-like"/>
    <property type="match status" value="1"/>
</dbReference>
<comment type="pathway">
    <text evidence="3">Protein modification; protein ubiquitination.</text>
</comment>
<dbReference type="GO" id="GO:0045842">
    <property type="term" value="P:positive regulation of mitotic metaphase/anaphase transition"/>
    <property type="evidence" value="ECO:0007669"/>
    <property type="project" value="TreeGrafter"/>
</dbReference>